<organism evidence="2 3">
    <name type="scientific">Salininema proteolyticum</name>
    <dbReference type="NCBI Taxonomy" id="1607685"/>
    <lineage>
        <taxon>Bacteria</taxon>
        <taxon>Bacillati</taxon>
        <taxon>Actinomycetota</taxon>
        <taxon>Actinomycetes</taxon>
        <taxon>Glycomycetales</taxon>
        <taxon>Glycomycetaceae</taxon>
        <taxon>Salininema</taxon>
    </lineage>
</organism>
<feature type="transmembrane region" description="Helical" evidence="1">
    <location>
        <begin position="79"/>
        <end position="98"/>
    </location>
</feature>
<evidence type="ECO:0000313" key="2">
    <source>
        <dbReference type="EMBL" id="MFC4335456.1"/>
    </source>
</evidence>
<accession>A0ABV8TYL6</accession>
<gene>
    <name evidence="2" type="ORF">ACFPET_09625</name>
</gene>
<dbReference type="RefSeq" id="WP_380620313.1">
    <property type="nucleotide sequence ID" value="NZ_JBHSDK010000013.1"/>
</dbReference>
<keyword evidence="1" id="KW-0472">Membrane</keyword>
<keyword evidence="1" id="KW-0812">Transmembrane</keyword>
<evidence type="ECO:0000256" key="1">
    <source>
        <dbReference type="SAM" id="Phobius"/>
    </source>
</evidence>
<reference evidence="3" key="1">
    <citation type="journal article" date="2019" name="Int. J. Syst. Evol. Microbiol.">
        <title>The Global Catalogue of Microorganisms (GCM) 10K type strain sequencing project: providing services to taxonomists for standard genome sequencing and annotation.</title>
        <authorList>
            <consortium name="The Broad Institute Genomics Platform"/>
            <consortium name="The Broad Institute Genome Sequencing Center for Infectious Disease"/>
            <person name="Wu L."/>
            <person name="Ma J."/>
        </authorList>
    </citation>
    <scope>NUCLEOTIDE SEQUENCE [LARGE SCALE GENOMIC DNA]</scope>
    <source>
        <strain evidence="3">IBRC-M 10908</strain>
    </source>
</reference>
<keyword evidence="1" id="KW-1133">Transmembrane helix</keyword>
<feature type="transmembrane region" description="Helical" evidence="1">
    <location>
        <begin position="214"/>
        <end position="234"/>
    </location>
</feature>
<feature type="transmembrane region" description="Helical" evidence="1">
    <location>
        <begin position="12"/>
        <end position="34"/>
    </location>
</feature>
<protein>
    <recommendedName>
        <fullName evidence="4">DUF3592 domain-containing protein</fullName>
    </recommendedName>
</protein>
<sequence>MPRTRYKRWPLILAIAIGGPFILFGLFMALYMTFATKEVLVYEGEVVGAYEVCENEGTPEAVSCRHVATEEERPVERDFRPSIGLVVFGSLPIGYVLLMRWRHRPRAVSAEEAARLQPGHVPQQSAWKDAKSKVVVPRPRIIGHVVRVGFFTFLAFGGVAMAMASTPGERESYVWGGKVVKGNDRCVDLYGGTGTNMCRDVAEKQTVQYDLEPVPFVLGVLLAAGALCMLAWSVHRMRKAYGRREGTADSGDPSHPFYDAAPVPVVNGAYGSGAAAPDAESGLETDTVRAVTEENDTSTAGKSAP</sequence>
<comment type="caution">
    <text evidence="2">The sequence shown here is derived from an EMBL/GenBank/DDBJ whole genome shotgun (WGS) entry which is preliminary data.</text>
</comment>
<dbReference type="EMBL" id="JBHSDK010000013">
    <property type="protein sequence ID" value="MFC4335456.1"/>
    <property type="molecule type" value="Genomic_DNA"/>
</dbReference>
<keyword evidence="3" id="KW-1185">Reference proteome</keyword>
<evidence type="ECO:0000313" key="3">
    <source>
        <dbReference type="Proteomes" id="UP001595823"/>
    </source>
</evidence>
<feature type="transmembrane region" description="Helical" evidence="1">
    <location>
        <begin position="141"/>
        <end position="164"/>
    </location>
</feature>
<dbReference type="Proteomes" id="UP001595823">
    <property type="component" value="Unassembled WGS sequence"/>
</dbReference>
<evidence type="ECO:0008006" key="4">
    <source>
        <dbReference type="Google" id="ProtNLM"/>
    </source>
</evidence>
<proteinExistence type="predicted"/>
<name>A0ABV8TYL6_9ACTN</name>